<comment type="caution">
    <text evidence="17">The sequence shown here is derived from an EMBL/GenBank/DDBJ whole genome shotgun (WGS) entry which is preliminary data.</text>
</comment>
<dbReference type="Proteomes" id="UP001497472">
    <property type="component" value="Unassembled WGS sequence"/>
</dbReference>
<dbReference type="InterPro" id="IPR002401">
    <property type="entry name" value="Cyt_P450_E_grp-I"/>
</dbReference>
<dbReference type="PRINTS" id="PR00463">
    <property type="entry name" value="EP450I"/>
</dbReference>
<evidence type="ECO:0000256" key="5">
    <source>
        <dbReference type="ARBA" id="ARBA00012109"/>
    </source>
</evidence>
<evidence type="ECO:0000313" key="18">
    <source>
        <dbReference type="Proteomes" id="UP001497472"/>
    </source>
</evidence>
<keyword evidence="7 15" id="KW-0479">Metal-binding</keyword>
<evidence type="ECO:0000313" key="17">
    <source>
        <dbReference type="EMBL" id="CAK1547376.1"/>
    </source>
</evidence>
<dbReference type="GO" id="GO:0016712">
    <property type="term" value="F:oxidoreductase activity, acting on paired donors, with incorporation or reduction of molecular oxygen, reduced flavin or flavoprotein as one donor, and incorporation of one atom of oxygen"/>
    <property type="evidence" value="ECO:0007669"/>
    <property type="project" value="UniProtKB-EC"/>
</dbReference>
<dbReference type="PRINTS" id="PR00385">
    <property type="entry name" value="P450"/>
</dbReference>
<evidence type="ECO:0000256" key="7">
    <source>
        <dbReference type="ARBA" id="ARBA00022723"/>
    </source>
</evidence>
<dbReference type="GO" id="GO:0005789">
    <property type="term" value="C:endoplasmic reticulum membrane"/>
    <property type="evidence" value="ECO:0007669"/>
    <property type="project" value="UniProtKB-SubCell"/>
</dbReference>
<sequence length="572" mass="65653">MTIFACDIEEIIKSGEVPLRTLVLAMTCISMEVTARSRKIGKADTTSRIRTDLSLFIILLDGTIVQRNDDILDLGCRTVRGGNMGAALTKKLHIVDDLDRCYKAFPEERFVGRYEFLNPAIVIRDLELLKKVTIKDFDYFTDHRGFADEKVEPIFARNLFTLKGNEWKDMRSTLSPAFTSSKIRVMVPFMEEVGNQMIEALKRKVQANNCDQLEVDVKDLTTRYANDVIATCAFGLKVDSYTEENNKFYHMGKIAASFKFRQILMFLAYSAFPTLVKKLKLTLFSKSTTEFFTNLVQDTMRAREENKIIRPDMIHLLMEAKKGKLNHDVKENAGDAGFATVEESDVGKNEVKREWTDNDLIAQAVLFFIAGFETISVAMSFTLHELALNTEIQDKLYEEVKEHSSKHGGKIDYTSIQNLRYLDMVISEVLRLWPPAVGTDRLCNKDYNLGKPNKDAPNEYIIKKGEYVFLPFWPIHRDAKYFPNPTKFDPERFSDENKDLINPMAYMPFGIGPRNCIGSRFALCELKMLVYQIILHVELSPSRKTCIPAKLSMESFNLWLEGGHWLNFKIRN</sequence>
<evidence type="ECO:0000256" key="10">
    <source>
        <dbReference type="ARBA" id="ARBA00023002"/>
    </source>
</evidence>
<keyword evidence="6 15" id="KW-0349">Heme</keyword>
<dbReference type="InterPro" id="IPR001128">
    <property type="entry name" value="Cyt_P450"/>
</dbReference>
<dbReference type="PANTHER" id="PTHR24292:SF54">
    <property type="entry name" value="CYP9F3-RELATED"/>
    <property type="match status" value="1"/>
</dbReference>
<accession>A0AAV1JFJ5</accession>
<comment type="catalytic activity">
    <reaction evidence="14">
        <text>an organic molecule + reduced [NADPH--hemoprotein reductase] + O2 = an alcohol + oxidized [NADPH--hemoprotein reductase] + H2O + H(+)</text>
        <dbReference type="Rhea" id="RHEA:17149"/>
        <dbReference type="Rhea" id="RHEA-COMP:11964"/>
        <dbReference type="Rhea" id="RHEA-COMP:11965"/>
        <dbReference type="ChEBI" id="CHEBI:15377"/>
        <dbReference type="ChEBI" id="CHEBI:15378"/>
        <dbReference type="ChEBI" id="CHEBI:15379"/>
        <dbReference type="ChEBI" id="CHEBI:30879"/>
        <dbReference type="ChEBI" id="CHEBI:57618"/>
        <dbReference type="ChEBI" id="CHEBI:58210"/>
        <dbReference type="ChEBI" id="CHEBI:142491"/>
        <dbReference type="EC" id="1.14.14.1"/>
    </reaction>
</comment>
<keyword evidence="13" id="KW-0472">Membrane</keyword>
<dbReference type="InterPro" id="IPR050476">
    <property type="entry name" value="Insect_CytP450_Detox"/>
</dbReference>
<comment type="subcellular location">
    <subcellularLocation>
        <location evidence="3">Endoplasmic reticulum membrane</location>
        <topology evidence="3">Peripheral membrane protein</topology>
    </subcellularLocation>
    <subcellularLocation>
        <location evidence="2">Microsome membrane</location>
        <topology evidence="2">Peripheral membrane protein</topology>
    </subcellularLocation>
</comment>
<comment type="cofactor">
    <cofactor evidence="1 15">
        <name>heme</name>
        <dbReference type="ChEBI" id="CHEBI:30413"/>
    </cofactor>
</comment>
<dbReference type="InterPro" id="IPR036396">
    <property type="entry name" value="Cyt_P450_sf"/>
</dbReference>
<dbReference type="Gene3D" id="1.10.630.10">
    <property type="entry name" value="Cytochrome P450"/>
    <property type="match status" value="1"/>
</dbReference>
<evidence type="ECO:0000256" key="3">
    <source>
        <dbReference type="ARBA" id="ARBA00004406"/>
    </source>
</evidence>
<keyword evidence="18" id="KW-1185">Reference proteome</keyword>
<keyword evidence="11 15" id="KW-0408">Iron</keyword>
<dbReference type="PANTHER" id="PTHR24292">
    <property type="entry name" value="CYTOCHROME P450"/>
    <property type="match status" value="1"/>
</dbReference>
<evidence type="ECO:0000256" key="14">
    <source>
        <dbReference type="ARBA" id="ARBA00047827"/>
    </source>
</evidence>
<dbReference type="EMBL" id="CAVLEF010000009">
    <property type="protein sequence ID" value="CAK1547376.1"/>
    <property type="molecule type" value="Genomic_DNA"/>
</dbReference>
<keyword evidence="10 16" id="KW-0560">Oxidoreductase</keyword>
<dbReference type="SUPFAM" id="SSF48264">
    <property type="entry name" value="Cytochrome P450"/>
    <property type="match status" value="1"/>
</dbReference>
<evidence type="ECO:0000256" key="6">
    <source>
        <dbReference type="ARBA" id="ARBA00022617"/>
    </source>
</evidence>
<reference evidence="17 18" key="1">
    <citation type="submission" date="2023-11" db="EMBL/GenBank/DDBJ databases">
        <authorList>
            <person name="Okamura Y."/>
        </authorList>
    </citation>
    <scope>NUCLEOTIDE SEQUENCE [LARGE SCALE GENOMIC DNA]</scope>
</reference>
<keyword evidence="8" id="KW-0256">Endoplasmic reticulum</keyword>
<protein>
    <recommendedName>
        <fullName evidence="5">unspecific monooxygenase</fullName>
        <ecNumber evidence="5">1.14.14.1</ecNumber>
    </recommendedName>
</protein>
<keyword evidence="9" id="KW-0492">Microsome</keyword>
<dbReference type="InterPro" id="IPR017972">
    <property type="entry name" value="Cyt_P450_CS"/>
</dbReference>
<gene>
    <name evidence="17" type="ORF">LNINA_LOCUS6854</name>
</gene>
<evidence type="ECO:0000256" key="12">
    <source>
        <dbReference type="ARBA" id="ARBA00023033"/>
    </source>
</evidence>
<evidence type="ECO:0000256" key="8">
    <source>
        <dbReference type="ARBA" id="ARBA00022824"/>
    </source>
</evidence>
<evidence type="ECO:0000256" key="11">
    <source>
        <dbReference type="ARBA" id="ARBA00023004"/>
    </source>
</evidence>
<comment type="similarity">
    <text evidence="4 16">Belongs to the cytochrome P450 family.</text>
</comment>
<name>A0AAV1JFJ5_9NEOP</name>
<evidence type="ECO:0000256" key="1">
    <source>
        <dbReference type="ARBA" id="ARBA00001971"/>
    </source>
</evidence>
<evidence type="ECO:0000256" key="4">
    <source>
        <dbReference type="ARBA" id="ARBA00010617"/>
    </source>
</evidence>
<keyword evidence="12 16" id="KW-0503">Monooxygenase</keyword>
<evidence type="ECO:0000256" key="13">
    <source>
        <dbReference type="ARBA" id="ARBA00023136"/>
    </source>
</evidence>
<dbReference type="GO" id="GO:0020037">
    <property type="term" value="F:heme binding"/>
    <property type="evidence" value="ECO:0007669"/>
    <property type="project" value="InterPro"/>
</dbReference>
<dbReference type="EC" id="1.14.14.1" evidence="5"/>
<feature type="binding site" description="axial binding residue" evidence="15">
    <location>
        <position position="516"/>
    </location>
    <ligand>
        <name>heme</name>
        <dbReference type="ChEBI" id="CHEBI:30413"/>
    </ligand>
    <ligandPart>
        <name>Fe</name>
        <dbReference type="ChEBI" id="CHEBI:18248"/>
    </ligandPart>
</feature>
<organism evidence="17 18">
    <name type="scientific">Leptosia nina</name>
    <dbReference type="NCBI Taxonomy" id="320188"/>
    <lineage>
        <taxon>Eukaryota</taxon>
        <taxon>Metazoa</taxon>
        <taxon>Ecdysozoa</taxon>
        <taxon>Arthropoda</taxon>
        <taxon>Hexapoda</taxon>
        <taxon>Insecta</taxon>
        <taxon>Pterygota</taxon>
        <taxon>Neoptera</taxon>
        <taxon>Endopterygota</taxon>
        <taxon>Lepidoptera</taxon>
        <taxon>Glossata</taxon>
        <taxon>Ditrysia</taxon>
        <taxon>Papilionoidea</taxon>
        <taxon>Pieridae</taxon>
        <taxon>Pierinae</taxon>
        <taxon>Leptosia</taxon>
    </lineage>
</organism>
<evidence type="ECO:0000256" key="2">
    <source>
        <dbReference type="ARBA" id="ARBA00004174"/>
    </source>
</evidence>
<dbReference type="FunFam" id="1.10.630.10:FF:000042">
    <property type="entry name" value="Cytochrome P450"/>
    <property type="match status" value="1"/>
</dbReference>
<evidence type="ECO:0000256" key="15">
    <source>
        <dbReference type="PIRSR" id="PIRSR602401-1"/>
    </source>
</evidence>
<dbReference type="GO" id="GO:0005506">
    <property type="term" value="F:iron ion binding"/>
    <property type="evidence" value="ECO:0007669"/>
    <property type="project" value="InterPro"/>
</dbReference>
<dbReference type="Pfam" id="PF00067">
    <property type="entry name" value="p450"/>
    <property type="match status" value="1"/>
</dbReference>
<dbReference type="AlphaFoldDB" id="A0AAV1JFJ5"/>
<proteinExistence type="inferred from homology"/>
<evidence type="ECO:0000256" key="9">
    <source>
        <dbReference type="ARBA" id="ARBA00022848"/>
    </source>
</evidence>
<evidence type="ECO:0000256" key="16">
    <source>
        <dbReference type="RuleBase" id="RU000461"/>
    </source>
</evidence>
<dbReference type="PROSITE" id="PS00086">
    <property type="entry name" value="CYTOCHROME_P450"/>
    <property type="match status" value="1"/>
</dbReference>
<dbReference type="CDD" id="cd11056">
    <property type="entry name" value="CYP6-like"/>
    <property type="match status" value="1"/>
</dbReference>